<name>A0ABV6DKR5_9BACL</name>
<organism evidence="1 2">
    <name type="scientific">Paenibacillus chartarius</name>
    <dbReference type="NCBI Taxonomy" id="747481"/>
    <lineage>
        <taxon>Bacteria</taxon>
        <taxon>Bacillati</taxon>
        <taxon>Bacillota</taxon>
        <taxon>Bacilli</taxon>
        <taxon>Bacillales</taxon>
        <taxon>Paenibacillaceae</taxon>
        <taxon>Paenibacillus</taxon>
    </lineage>
</organism>
<evidence type="ECO:0000313" key="2">
    <source>
        <dbReference type="Proteomes" id="UP001589776"/>
    </source>
</evidence>
<evidence type="ECO:0000313" key="1">
    <source>
        <dbReference type="EMBL" id="MFC0213217.1"/>
    </source>
</evidence>
<dbReference type="Proteomes" id="UP001589776">
    <property type="component" value="Unassembled WGS sequence"/>
</dbReference>
<dbReference type="SUPFAM" id="SSF53795">
    <property type="entry name" value="PEP carboxykinase-like"/>
    <property type="match status" value="1"/>
</dbReference>
<gene>
    <name evidence="1" type="ORF">ACFFK0_12255</name>
</gene>
<dbReference type="InterPro" id="IPR027417">
    <property type="entry name" value="P-loop_NTPase"/>
</dbReference>
<dbReference type="EMBL" id="JBHLWN010000048">
    <property type="protein sequence ID" value="MFC0213217.1"/>
    <property type="molecule type" value="Genomic_DNA"/>
</dbReference>
<sequence>MLIISTINKTVYAGFGLLLSSEIALPELLVSDAPDLQADVNITYGDLTGIQDHVEGFVKVIDGDVYFHVPRVALYCVRGGKQIIVTPMPKSDIAQVRLYVLGSCMGALLLQRKVLPLHGSAVVINGKAYAFVGESGAGKSTLAAAFVSQGYSLISDDIIPVSWSSEGTPMVTPSYPQQKLWHSSLEGLGMEAERFVPLYEEGAKFAVPVPSSFQFSSVPLAGIFELIRGDGELERKHLVGLERFPVLQNHTYRNFLIPLLGANQWHFTVTAQILSKINLYQLRRPSEGFTAHQLVSNTLEVVQ</sequence>
<accession>A0ABV6DKR5</accession>
<comment type="caution">
    <text evidence="1">The sequence shown here is derived from an EMBL/GenBank/DDBJ whole genome shotgun (WGS) entry which is preliminary data.</text>
</comment>
<protein>
    <submittedName>
        <fullName evidence="1">Aldolase</fullName>
    </submittedName>
</protein>
<dbReference type="RefSeq" id="WP_377470499.1">
    <property type="nucleotide sequence ID" value="NZ_JBHLWN010000048.1"/>
</dbReference>
<keyword evidence="2" id="KW-1185">Reference proteome</keyword>
<dbReference type="Gene3D" id="3.40.50.300">
    <property type="entry name" value="P-loop containing nucleotide triphosphate hydrolases"/>
    <property type="match status" value="1"/>
</dbReference>
<reference evidence="1 2" key="1">
    <citation type="submission" date="2024-09" db="EMBL/GenBank/DDBJ databases">
        <authorList>
            <person name="Sun Q."/>
            <person name="Mori K."/>
        </authorList>
    </citation>
    <scope>NUCLEOTIDE SEQUENCE [LARGE SCALE GENOMIC DNA]</scope>
    <source>
        <strain evidence="1 2">CCM 7759</strain>
    </source>
</reference>
<proteinExistence type="predicted"/>